<comment type="caution">
    <text evidence="1">The sequence shown here is derived from an EMBL/GenBank/DDBJ whole genome shotgun (WGS) entry which is preliminary data.</text>
</comment>
<evidence type="ECO:0000313" key="1">
    <source>
        <dbReference type="EMBL" id="GAH10179.1"/>
    </source>
</evidence>
<reference evidence="1" key="1">
    <citation type="journal article" date="2014" name="Front. Microbiol.">
        <title>High frequency of phylogenetically diverse reductive dehalogenase-homologous genes in deep subseafloor sedimentary metagenomes.</title>
        <authorList>
            <person name="Kawai M."/>
            <person name="Futagami T."/>
            <person name="Toyoda A."/>
            <person name="Takaki Y."/>
            <person name="Nishi S."/>
            <person name="Hori S."/>
            <person name="Arai W."/>
            <person name="Tsubouchi T."/>
            <person name="Morono Y."/>
            <person name="Uchiyama I."/>
            <person name="Ito T."/>
            <person name="Fujiyama A."/>
            <person name="Inagaki F."/>
            <person name="Takami H."/>
        </authorList>
    </citation>
    <scope>NUCLEOTIDE SEQUENCE</scope>
    <source>
        <strain evidence="1">Expedition CK06-06</strain>
    </source>
</reference>
<feature type="non-terminal residue" evidence="1">
    <location>
        <position position="114"/>
    </location>
</feature>
<dbReference type="EMBL" id="BART01033701">
    <property type="protein sequence ID" value="GAH10179.1"/>
    <property type="molecule type" value="Genomic_DNA"/>
</dbReference>
<evidence type="ECO:0008006" key="2">
    <source>
        <dbReference type="Google" id="ProtNLM"/>
    </source>
</evidence>
<name>X1DZ36_9ZZZZ</name>
<dbReference type="AlphaFoldDB" id="X1DZ36"/>
<accession>X1DZ36</accession>
<proteinExistence type="predicted"/>
<gene>
    <name evidence="1" type="ORF">S01H4_57820</name>
</gene>
<sequence>MAWEQESLVDKPRIAILLPYRQSLYSQFVESVWGPLRFIGVPWCDKIPKMSDAVSLPLARNALVESALELDVTHLMWVDSDGVMETPEDPNEAMRILYQCDAPIAACLYVAKQA</sequence>
<organism evidence="1">
    <name type="scientific">marine sediment metagenome</name>
    <dbReference type="NCBI Taxonomy" id="412755"/>
    <lineage>
        <taxon>unclassified sequences</taxon>
        <taxon>metagenomes</taxon>
        <taxon>ecological metagenomes</taxon>
    </lineage>
</organism>
<protein>
    <recommendedName>
        <fullName evidence="2">Glycosyltransferase 2-like domain-containing protein</fullName>
    </recommendedName>
</protein>